<keyword evidence="2" id="KW-0067">ATP-binding</keyword>
<dbReference type="AlphaFoldDB" id="A0A1H9GTH9"/>
<feature type="transmembrane region" description="Helical" evidence="1">
    <location>
        <begin position="259"/>
        <end position="280"/>
    </location>
</feature>
<keyword evidence="3" id="KW-1185">Reference proteome</keyword>
<dbReference type="InterPro" id="IPR031599">
    <property type="entry name" value="ABC_tran_2"/>
</dbReference>
<dbReference type="Proteomes" id="UP000182360">
    <property type="component" value="Unassembled WGS sequence"/>
</dbReference>
<keyword evidence="1" id="KW-0812">Transmembrane</keyword>
<dbReference type="Pfam" id="PF16949">
    <property type="entry name" value="ABC_tran_2"/>
    <property type="match status" value="1"/>
</dbReference>
<evidence type="ECO:0000313" key="3">
    <source>
        <dbReference type="Proteomes" id="UP000182360"/>
    </source>
</evidence>
<feature type="transmembrane region" description="Helical" evidence="1">
    <location>
        <begin position="77"/>
        <end position="101"/>
    </location>
</feature>
<feature type="transmembrane region" description="Helical" evidence="1">
    <location>
        <begin position="389"/>
        <end position="409"/>
    </location>
</feature>
<evidence type="ECO:0000313" key="2">
    <source>
        <dbReference type="EMBL" id="SEQ53333.1"/>
    </source>
</evidence>
<proteinExistence type="predicted"/>
<feature type="transmembrane region" description="Helical" evidence="1">
    <location>
        <begin position="518"/>
        <end position="540"/>
    </location>
</feature>
<sequence>MISMILKLYKILVTNENVFTQIRENFKKGPKGIIKSIFLILVAIYIFCVMIGMYYLYMSGTYNYLAGNGNQHMMPFVSMMVAVAVIMFFGFTSVASSYYTGKGEEFLMSLPLTPGQFFGAKFTVSFIADAIFGVGMFTISSIVYGYNEGLLVNPLFYLGFLVSAIAFSVTAVFVIYLFFILILYFVPALRKKKLLTGVATVLLILFCMCYGFMNSSVSISFSNPEFVSEKIGSSIDMIFEFSSKVPVFMYISGALNGKIIPILILAALGCVELFVLVPLVGKMYVKSLNGFSDEKTKKISSEKAEEVIKKDVRSGSVFHALFVRDFRNVVREPAFFANGPLFVYLFPVIFLLSFGIGFIAAGESIDGLLVSFRTKIAKLTPEDLNSIKYYTALIGAALVIFCGTFANLATTSFSREGKSLNDLKAMPVKFDMIVKVKFWHALLYIGISNVVMINIMAAAYAILKIPFSLTDFIAICFMMVIFSVSVSIFLIFIDMFIDTINPKLNWENPIAATKQNFNVLWSMLISMLTIVILLLLIIFVLPKKMISIVILSILYVIISAPVGAGYFRYAEKRLQDM</sequence>
<feature type="transmembrane region" description="Helical" evidence="1">
    <location>
        <begin position="122"/>
        <end position="144"/>
    </location>
</feature>
<feature type="transmembrane region" description="Helical" evidence="1">
    <location>
        <begin position="546"/>
        <end position="567"/>
    </location>
</feature>
<feature type="transmembrane region" description="Helical" evidence="1">
    <location>
        <begin position="156"/>
        <end position="187"/>
    </location>
</feature>
<accession>A0A1H9GTH9</accession>
<organism evidence="2 3">
    <name type="scientific">Treponema bryantii</name>
    <dbReference type="NCBI Taxonomy" id="163"/>
    <lineage>
        <taxon>Bacteria</taxon>
        <taxon>Pseudomonadati</taxon>
        <taxon>Spirochaetota</taxon>
        <taxon>Spirochaetia</taxon>
        <taxon>Spirochaetales</taxon>
        <taxon>Treponemataceae</taxon>
        <taxon>Treponema</taxon>
    </lineage>
</organism>
<keyword evidence="1" id="KW-1133">Transmembrane helix</keyword>
<reference evidence="2 3" key="1">
    <citation type="submission" date="2016-10" db="EMBL/GenBank/DDBJ databases">
        <authorList>
            <person name="de Groot N.N."/>
        </authorList>
    </citation>
    <scope>NUCLEOTIDE SEQUENCE [LARGE SCALE GENOMIC DNA]</scope>
    <source>
        <strain evidence="2 3">B25</strain>
    </source>
</reference>
<dbReference type="RefSeq" id="WP_074643891.1">
    <property type="nucleotide sequence ID" value="NZ_FOFU01000005.1"/>
</dbReference>
<keyword evidence="2" id="KW-0547">Nucleotide-binding</keyword>
<feature type="transmembrane region" description="Helical" evidence="1">
    <location>
        <begin position="194"/>
        <end position="213"/>
    </location>
</feature>
<dbReference type="OrthoDB" id="138672at2"/>
<gene>
    <name evidence="2" type="ORF">SAMN04487977_105132</name>
</gene>
<keyword evidence="1" id="KW-0472">Membrane</keyword>
<evidence type="ECO:0000256" key="1">
    <source>
        <dbReference type="SAM" id="Phobius"/>
    </source>
</evidence>
<dbReference type="GO" id="GO:0005524">
    <property type="term" value="F:ATP binding"/>
    <property type="evidence" value="ECO:0007669"/>
    <property type="project" value="UniProtKB-KW"/>
</dbReference>
<protein>
    <submittedName>
        <fullName evidence="2">Putative ATP-binding cassette</fullName>
    </submittedName>
</protein>
<feature type="transmembrane region" description="Helical" evidence="1">
    <location>
        <begin position="341"/>
        <end position="361"/>
    </location>
</feature>
<feature type="transmembrane region" description="Helical" evidence="1">
    <location>
        <begin position="438"/>
        <end position="460"/>
    </location>
</feature>
<name>A0A1H9GTH9_9SPIR</name>
<feature type="transmembrane region" description="Helical" evidence="1">
    <location>
        <begin position="37"/>
        <end position="57"/>
    </location>
</feature>
<feature type="transmembrane region" description="Helical" evidence="1">
    <location>
        <begin position="472"/>
        <end position="497"/>
    </location>
</feature>
<dbReference type="EMBL" id="FOFU01000005">
    <property type="protein sequence ID" value="SEQ53333.1"/>
    <property type="molecule type" value="Genomic_DNA"/>
</dbReference>